<accession>F4WYB8</accession>
<sequence length="139" mass="15755">METGHPDGLRARARVRTLYDVLALLSRPRYSQWQDNERPRGSSRWKERLLGDVAVYPVGVPGVTRYRSLASKVRNFPLPTPLFPSHPREDKKDFIERCGGVTGSRMQLVKALVKVYTVITRTPTFSGLIFIEEGFPVIG</sequence>
<reference evidence="1" key="1">
    <citation type="submission" date="2011-02" db="EMBL/GenBank/DDBJ databases">
        <title>The genome of the leaf-cutting ant Acromyrmex echinatior suggests key adaptations to social evolution and fungus farming.</title>
        <authorList>
            <person name="Nygaard S."/>
            <person name="Zhang G."/>
        </authorList>
    </citation>
    <scope>NUCLEOTIDE SEQUENCE</scope>
</reference>
<dbReference type="InParanoid" id="F4WYB8"/>
<name>F4WYB8_ACREC</name>
<proteinExistence type="predicted"/>
<gene>
    <name evidence="1" type="ORF">G5I_10902</name>
</gene>
<organism evidence="2">
    <name type="scientific">Acromyrmex echinatior</name>
    <name type="common">Panamanian leafcutter ant</name>
    <name type="synonym">Acromyrmex octospinosus echinatior</name>
    <dbReference type="NCBI Taxonomy" id="103372"/>
    <lineage>
        <taxon>Eukaryota</taxon>
        <taxon>Metazoa</taxon>
        <taxon>Ecdysozoa</taxon>
        <taxon>Arthropoda</taxon>
        <taxon>Hexapoda</taxon>
        <taxon>Insecta</taxon>
        <taxon>Pterygota</taxon>
        <taxon>Neoptera</taxon>
        <taxon>Endopterygota</taxon>
        <taxon>Hymenoptera</taxon>
        <taxon>Apocrita</taxon>
        <taxon>Aculeata</taxon>
        <taxon>Formicoidea</taxon>
        <taxon>Formicidae</taxon>
        <taxon>Myrmicinae</taxon>
        <taxon>Acromyrmex</taxon>
    </lineage>
</organism>
<keyword evidence="2" id="KW-1185">Reference proteome</keyword>
<protein>
    <submittedName>
        <fullName evidence="1">Uncharacterized protein</fullName>
    </submittedName>
</protein>
<dbReference type="AlphaFoldDB" id="F4WYB8"/>
<evidence type="ECO:0000313" key="2">
    <source>
        <dbReference type="Proteomes" id="UP000007755"/>
    </source>
</evidence>
<evidence type="ECO:0000313" key="1">
    <source>
        <dbReference type="EMBL" id="EGI60802.1"/>
    </source>
</evidence>
<dbReference type="EMBL" id="GL888439">
    <property type="protein sequence ID" value="EGI60802.1"/>
    <property type="molecule type" value="Genomic_DNA"/>
</dbReference>
<dbReference type="Proteomes" id="UP000007755">
    <property type="component" value="Unassembled WGS sequence"/>
</dbReference>